<proteinExistence type="predicted"/>
<sequence length="187" mass="21308">MKSPVALILLFSLALYTSNTYARKDPGEYWRAVMNEPMPEEIKHLMPRHSVPLSKDKTDCYTSSSIGGEAFEPKTDLSVYHDDAKLKEADKSLFTKDFEPRPSATGYHDDDAGLKQEKSFAEYFEPKTNMSVYDDANLKEAENLLFTKDFEPRPGATGYHDDDDGLKQEKSFAEDFEPRPNISVYQD</sequence>
<feature type="compositionally biased region" description="Basic and acidic residues" evidence="1">
    <location>
        <begin position="165"/>
        <end position="178"/>
    </location>
</feature>
<keyword evidence="4" id="KW-1185">Reference proteome</keyword>
<dbReference type="AlphaFoldDB" id="A0A1J6K2B4"/>
<evidence type="ECO:0000256" key="2">
    <source>
        <dbReference type="SAM" id="SignalP"/>
    </source>
</evidence>
<feature type="region of interest" description="Disordered" evidence="1">
    <location>
        <begin position="149"/>
        <end position="187"/>
    </location>
</feature>
<dbReference type="Gramene" id="OIT22780">
    <property type="protein sequence ID" value="OIT22780"/>
    <property type="gene ID" value="A4A49_30160"/>
</dbReference>
<evidence type="ECO:0000313" key="3">
    <source>
        <dbReference type="EMBL" id="OIT22780.1"/>
    </source>
</evidence>
<dbReference type="EMBL" id="MJEQ01003504">
    <property type="protein sequence ID" value="OIT22780.1"/>
    <property type="molecule type" value="Genomic_DNA"/>
</dbReference>
<organism evidence="3 4">
    <name type="scientific">Nicotiana attenuata</name>
    <name type="common">Coyote tobacco</name>
    <dbReference type="NCBI Taxonomy" id="49451"/>
    <lineage>
        <taxon>Eukaryota</taxon>
        <taxon>Viridiplantae</taxon>
        <taxon>Streptophyta</taxon>
        <taxon>Embryophyta</taxon>
        <taxon>Tracheophyta</taxon>
        <taxon>Spermatophyta</taxon>
        <taxon>Magnoliopsida</taxon>
        <taxon>eudicotyledons</taxon>
        <taxon>Gunneridae</taxon>
        <taxon>Pentapetalae</taxon>
        <taxon>asterids</taxon>
        <taxon>lamiids</taxon>
        <taxon>Solanales</taxon>
        <taxon>Solanaceae</taxon>
        <taxon>Nicotianoideae</taxon>
        <taxon>Nicotianeae</taxon>
        <taxon>Nicotiana</taxon>
    </lineage>
</organism>
<name>A0A1J6K2B4_NICAT</name>
<accession>A0A1J6K2B4</accession>
<gene>
    <name evidence="3" type="primary">OSS2_6</name>
    <name evidence="3" type="ORF">A4A49_30160</name>
</gene>
<feature type="signal peptide" evidence="2">
    <location>
        <begin position="1"/>
        <end position="22"/>
    </location>
</feature>
<dbReference type="OMA" id="DHEDITH"/>
<dbReference type="Pfam" id="PF10950">
    <property type="entry name" value="Organ_specific"/>
    <property type="match status" value="1"/>
</dbReference>
<feature type="chain" id="PRO_5012995537" evidence="2">
    <location>
        <begin position="23"/>
        <end position="187"/>
    </location>
</feature>
<dbReference type="PANTHER" id="PTHR33731">
    <property type="entry name" value="PROTEIN, PUTATIVE-RELATED"/>
    <property type="match status" value="1"/>
</dbReference>
<dbReference type="PANTHER" id="PTHR33731:SF2">
    <property type="entry name" value="ORGAN-SPECIFIC PROTEIN S2-LIKE"/>
    <property type="match status" value="1"/>
</dbReference>
<dbReference type="InterPro" id="IPR024489">
    <property type="entry name" value="Organ_specific_prot"/>
</dbReference>
<protein>
    <submittedName>
        <fullName evidence="3">Organ-specific protein s2</fullName>
    </submittedName>
</protein>
<reference evidence="3" key="1">
    <citation type="submission" date="2016-11" db="EMBL/GenBank/DDBJ databases">
        <title>The genome of Nicotiana attenuata.</title>
        <authorList>
            <person name="Xu S."/>
            <person name="Brockmoeller T."/>
            <person name="Gaquerel E."/>
            <person name="Navarro A."/>
            <person name="Kuhl H."/>
            <person name="Gase K."/>
            <person name="Ling Z."/>
            <person name="Zhou W."/>
            <person name="Kreitzer C."/>
            <person name="Stanke M."/>
            <person name="Tang H."/>
            <person name="Lyons E."/>
            <person name="Pandey P."/>
            <person name="Pandey S.P."/>
            <person name="Timmermann B."/>
            <person name="Baldwin I.T."/>
        </authorList>
    </citation>
    <scope>NUCLEOTIDE SEQUENCE [LARGE SCALE GENOMIC DNA]</scope>
    <source>
        <strain evidence="3">UT</strain>
    </source>
</reference>
<evidence type="ECO:0000256" key="1">
    <source>
        <dbReference type="SAM" id="MobiDB-lite"/>
    </source>
</evidence>
<evidence type="ECO:0000313" key="4">
    <source>
        <dbReference type="Proteomes" id="UP000187609"/>
    </source>
</evidence>
<dbReference type="Proteomes" id="UP000187609">
    <property type="component" value="Unassembled WGS sequence"/>
</dbReference>
<keyword evidence="2" id="KW-0732">Signal</keyword>
<comment type="caution">
    <text evidence="3">The sequence shown here is derived from an EMBL/GenBank/DDBJ whole genome shotgun (WGS) entry which is preliminary data.</text>
</comment>